<evidence type="ECO:0000313" key="1">
    <source>
        <dbReference type="EMBL" id="SCM75020.1"/>
    </source>
</evidence>
<organism evidence="1">
    <name type="scientific">uncultured Desulfovibrio sp</name>
    <dbReference type="NCBI Taxonomy" id="167968"/>
    <lineage>
        <taxon>Bacteria</taxon>
        <taxon>Pseudomonadati</taxon>
        <taxon>Thermodesulfobacteriota</taxon>
        <taxon>Desulfovibrionia</taxon>
        <taxon>Desulfovibrionales</taxon>
        <taxon>Desulfovibrionaceae</taxon>
        <taxon>Desulfovibrio</taxon>
        <taxon>environmental samples</taxon>
    </lineage>
</organism>
<dbReference type="AlphaFoldDB" id="A0A212LBY9"/>
<reference evidence="1" key="1">
    <citation type="submission" date="2016-08" db="EMBL/GenBank/DDBJ databases">
        <authorList>
            <person name="Seilhamer J.J."/>
        </authorList>
    </citation>
    <scope>NUCLEOTIDE SEQUENCE</scope>
    <source>
        <strain evidence="1">86-1</strain>
    </source>
</reference>
<dbReference type="EMBL" id="FMJC01000002">
    <property type="protein sequence ID" value="SCM75020.1"/>
    <property type="molecule type" value="Genomic_DNA"/>
</dbReference>
<proteinExistence type="predicted"/>
<name>A0A212LBY9_9BACT</name>
<gene>
    <name evidence="1" type="ORF">KL86DES1_22297</name>
</gene>
<accession>A0A212LBY9</accession>
<protein>
    <submittedName>
        <fullName evidence="1">Uncharacterized protein</fullName>
    </submittedName>
</protein>
<sequence>MEAIRPTHIEVEEAGDLSAHNHTMHICQAKWEVMIFRKKEISSPLCNFKLCLLWHA</sequence>